<dbReference type="OMA" id="FHYESAD"/>
<dbReference type="GO" id="GO:0062129">
    <property type="term" value="C:chitin-based extracellular matrix"/>
    <property type="evidence" value="ECO:0007669"/>
    <property type="project" value="TreeGrafter"/>
</dbReference>
<evidence type="ECO:0000256" key="3">
    <source>
        <dbReference type="SAM" id="SignalP"/>
    </source>
</evidence>
<dbReference type="Proteomes" id="UP000594454">
    <property type="component" value="Chromosome 1"/>
</dbReference>
<dbReference type="PROSITE" id="PS00233">
    <property type="entry name" value="CHIT_BIND_RR_1"/>
    <property type="match status" value="1"/>
</dbReference>
<dbReference type="PANTHER" id="PTHR10380:SF233">
    <property type="entry name" value="CUTICULAR PROTEIN 47EB-RELATED"/>
    <property type="match status" value="1"/>
</dbReference>
<sequence>MHRIILLLGLVVVVSAVQPYQGAIPIIRSAADVRWDGSYNFHYESADGSLRVEEGNIVNKGSSNEYVAVKGSYRYLSPDGRTIEVVYTADENGFVPRGTVIH</sequence>
<reference evidence="4 5" key="1">
    <citation type="submission" date="2020-11" db="EMBL/GenBank/DDBJ databases">
        <authorList>
            <person name="Wallbank WR R."/>
            <person name="Pardo Diaz C."/>
            <person name="Kozak K."/>
            <person name="Martin S."/>
            <person name="Jiggins C."/>
            <person name="Moest M."/>
            <person name="Warren A I."/>
            <person name="Generalovic N T."/>
            <person name="Byers J.R.P. K."/>
            <person name="Montejo-Kovacevich G."/>
            <person name="Yen C E."/>
        </authorList>
    </citation>
    <scope>NUCLEOTIDE SEQUENCE [LARGE SCALE GENOMIC DNA]</scope>
</reference>
<evidence type="ECO:0000256" key="1">
    <source>
        <dbReference type="ARBA" id="ARBA00022460"/>
    </source>
</evidence>
<keyword evidence="3" id="KW-0732">Signal</keyword>
<dbReference type="InterPro" id="IPR050468">
    <property type="entry name" value="Cuticle_Struct_Prot"/>
</dbReference>
<dbReference type="PRINTS" id="PR00947">
    <property type="entry name" value="CUTICLE"/>
</dbReference>
<evidence type="ECO:0000313" key="4">
    <source>
        <dbReference type="EMBL" id="CAD7076736.1"/>
    </source>
</evidence>
<proteinExistence type="predicted"/>
<feature type="chain" id="PRO_5030671781" evidence="3">
    <location>
        <begin position="17"/>
        <end position="102"/>
    </location>
</feature>
<dbReference type="PROSITE" id="PS51155">
    <property type="entry name" value="CHIT_BIND_RR_2"/>
    <property type="match status" value="1"/>
</dbReference>
<dbReference type="Pfam" id="PF00379">
    <property type="entry name" value="Chitin_bind_4"/>
    <property type="match status" value="1"/>
</dbReference>
<dbReference type="AlphaFoldDB" id="A0A7R8YNW2"/>
<protein>
    <submittedName>
        <fullName evidence="4">Uncharacterized protein</fullName>
    </submittedName>
</protein>
<gene>
    <name evidence="4" type="ORF">HERILL_LOCUS135</name>
</gene>
<name>A0A7R8YNW2_HERIL</name>
<keyword evidence="1 2" id="KW-0193">Cuticle</keyword>
<dbReference type="PANTHER" id="PTHR10380">
    <property type="entry name" value="CUTICLE PROTEIN"/>
    <property type="match status" value="1"/>
</dbReference>
<evidence type="ECO:0000313" key="5">
    <source>
        <dbReference type="Proteomes" id="UP000594454"/>
    </source>
</evidence>
<keyword evidence="5" id="KW-1185">Reference proteome</keyword>
<dbReference type="InterPro" id="IPR031311">
    <property type="entry name" value="CHIT_BIND_RR_consensus"/>
</dbReference>
<organism evidence="4 5">
    <name type="scientific">Hermetia illucens</name>
    <name type="common">Black soldier fly</name>
    <dbReference type="NCBI Taxonomy" id="343691"/>
    <lineage>
        <taxon>Eukaryota</taxon>
        <taxon>Metazoa</taxon>
        <taxon>Ecdysozoa</taxon>
        <taxon>Arthropoda</taxon>
        <taxon>Hexapoda</taxon>
        <taxon>Insecta</taxon>
        <taxon>Pterygota</taxon>
        <taxon>Neoptera</taxon>
        <taxon>Endopterygota</taxon>
        <taxon>Diptera</taxon>
        <taxon>Brachycera</taxon>
        <taxon>Stratiomyomorpha</taxon>
        <taxon>Stratiomyidae</taxon>
        <taxon>Hermetiinae</taxon>
        <taxon>Hermetia</taxon>
    </lineage>
</organism>
<feature type="signal peptide" evidence="3">
    <location>
        <begin position="1"/>
        <end position="16"/>
    </location>
</feature>
<dbReference type="OrthoDB" id="6436213at2759"/>
<accession>A0A7R8YNW2</accession>
<dbReference type="EMBL" id="LR899009">
    <property type="protein sequence ID" value="CAD7076736.1"/>
    <property type="molecule type" value="Genomic_DNA"/>
</dbReference>
<dbReference type="InterPro" id="IPR000618">
    <property type="entry name" value="Insect_cuticle"/>
</dbReference>
<dbReference type="GO" id="GO:0008010">
    <property type="term" value="F:structural constituent of chitin-based larval cuticle"/>
    <property type="evidence" value="ECO:0007669"/>
    <property type="project" value="TreeGrafter"/>
</dbReference>
<evidence type="ECO:0000256" key="2">
    <source>
        <dbReference type="PROSITE-ProRule" id="PRU00497"/>
    </source>
</evidence>
<dbReference type="InParanoid" id="A0A7R8YNW2"/>